<dbReference type="GO" id="GO:0047661">
    <property type="term" value="F:amino-acid racemase activity"/>
    <property type="evidence" value="ECO:0007669"/>
    <property type="project" value="InterPro"/>
</dbReference>
<dbReference type="Pfam" id="PF01177">
    <property type="entry name" value="Asp_Glu_race"/>
    <property type="match status" value="1"/>
</dbReference>
<dbReference type="Gene3D" id="3.40.50.12500">
    <property type="match status" value="1"/>
</dbReference>
<sequence length="242" mass="25403">MTAAGVRRRIAVINPNTTESMTASIAEAARSVVDVSTEVVSITNAHGPASIESHYDEAMAVPGLLAEIAAAEADGVDGFVIACFGDPGLDAAREIASGPVVGIAEAGFHLATMLGRSFSVVTTLARTMGQAEHLVQRYGFAGHCRSIYACEVPVLELDDPASDARKLVIDYCRRAVEHDEADSVVLGCAGMADFCHDVSEQVGVPVIDGVSAGVLLVESMVKLGLRTSTRSEYAPPLPKEYR</sequence>
<dbReference type="FunFam" id="3.40.50.12500:FF:000001">
    <property type="entry name" value="Putative hydantoin racemase"/>
    <property type="match status" value="1"/>
</dbReference>
<keyword evidence="6" id="KW-0413">Isomerase</keyword>
<accession>A0A7W5P7E6</accession>
<dbReference type="GO" id="GO:0036348">
    <property type="term" value="F:hydantoin racemase activity"/>
    <property type="evidence" value="ECO:0007669"/>
    <property type="project" value="UniProtKB-EC"/>
</dbReference>
<comment type="similarity">
    <text evidence="1">Belongs to the HyuE racemase family.</text>
</comment>
<dbReference type="InterPro" id="IPR052186">
    <property type="entry name" value="Hydantoin_racemase-like"/>
</dbReference>
<reference evidence="6 7" key="1">
    <citation type="submission" date="2020-08" db="EMBL/GenBank/DDBJ databases">
        <title>Sequencing the genomes of 1000 actinobacteria strains.</title>
        <authorList>
            <person name="Klenk H.-P."/>
        </authorList>
    </citation>
    <scope>NUCLEOTIDE SEQUENCE [LARGE SCALE GENOMIC DNA]</scope>
    <source>
        <strain evidence="6 7">DSM 11053</strain>
    </source>
</reference>
<dbReference type="EMBL" id="JACHZG010000001">
    <property type="protein sequence ID" value="MBB3327352.1"/>
    <property type="molecule type" value="Genomic_DNA"/>
</dbReference>
<protein>
    <recommendedName>
        <fullName evidence="4">Hydantoin racemase</fullName>
        <ecNumber evidence="3">5.1.99.5</ecNumber>
    </recommendedName>
</protein>
<dbReference type="PANTHER" id="PTHR28047:SF5">
    <property type="entry name" value="PROTEIN DCG1"/>
    <property type="match status" value="1"/>
</dbReference>
<comment type="caution">
    <text evidence="6">The sequence shown here is derived from an EMBL/GenBank/DDBJ whole genome shotgun (WGS) entry which is preliminary data.</text>
</comment>
<proteinExistence type="inferred from homology"/>
<dbReference type="AlphaFoldDB" id="A0A7W5P7E6"/>
<keyword evidence="7" id="KW-1185">Reference proteome</keyword>
<organism evidence="6 7">
    <name type="scientific">Microlunatus antarcticus</name>
    <dbReference type="NCBI Taxonomy" id="53388"/>
    <lineage>
        <taxon>Bacteria</taxon>
        <taxon>Bacillati</taxon>
        <taxon>Actinomycetota</taxon>
        <taxon>Actinomycetes</taxon>
        <taxon>Propionibacteriales</taxon>
        <taxon>Propionibacteriaceae</taxon>
        <taxon>Microlunatus</taxon>
    </lineage>
</organism>
<dbReference type="EC" id="5.1.99.5" evidence="3"/>
<dbReference type="InterPro" id="IPR015942">
    <property type="entry name" value="Asp/Glu/hydantoin_racemase"/>
</dbReference>
<evidence type="ECO:0000256" key="4">
    <source>
        <dbReference type="ARBA" id="ARBA00067972"/>
    </source>
</evidence>
<comment type="catalytic activity">
    <reaction evidence="5">
        <text>D-5-benzylhydantoin = L-5-benzylhydantoin</text>
        <dbReference type="Rhea" id="RHEA:83991"/>
        <dbReference type="ChEBI" id="CHEBI:176864"/>
        <dbReference type="ChEBI" id="CHEBI:233540"/>
    </reaction>
</comment>
<name>A0A7W5P7E6_9ACTN</name>
<dbReference type="PANTHER" id="PTHR28047">
    <property type="entry name" value="PROTEIN DCG1"/>
    <property type="match status" value="1"/>
</dbReference>
<evidence type="ECO:0000256" key="3">
    <source>
        <dbReference type="ARBA" id="ARBA00066406"/>
    </source>
</evidence>
<dbReference type="RefSeq" id="WP_332836788.1">
    <property type="nucleotide sequence ID" value="NZ_JACHZG010000001.1"/>
</dbReference>
<dbReference type="Proteomes" id="UP000565572">
    <property type="component" value="Unassembled WGS sequence"/>
</dbReference>
<dbReference type="InterPro" id="IPR053714">
    <property type="entry name" value="Iso_Racemase_Enz_sf"/>
</dbReference>
<evidence type="ECO:0000313" key="7">
    <source>
        <dbReference type="Proteomes" id="UP000565572"/>
    </source>
</evidence>
<comment type="catalytic activity">
    <reaction evidence="2">
        <text>a D-5-monosubstituted hydantoin = a L-5-monosubstituted hydantoin</text>
        <dbReference type="Rhea" id="RHEA:46624"/>
        <dbReference type="ChEBI" id="CHEBI:86339"/>
        <dbReference type="ChEBI" id="CHEBI:86340"/>
        <dbReference type="EC" id="5.1.99.5"/>
    </reaction>
</comment>
<gene>
    <name evidence="6" type="ORF">FHX39_002296</name>
</gene>
<evidence type="ECO:0000313" key="6">
    <source>
        <dbReference type="EMBL" id="MBB3327352.1"/>
    </source>
</evidence>
<evidence type="ECO:0000256" key="1">
    <source>
        <dbReference type="ARBA" id="ARBA00038414"/>
    </source>
</evidence>
<evidence type="ECO:0000256" key="2">
    <source>
        <dbReference type="ARBA" id="ARBA00051635"/>
    </source>
</evidence>
<evidence type="ECO:0000256" key="5">
    <source>
        <dbReference type="ARBA" id="ARBA00093199"/>
    </source>
</evidence>